<keyword evidence="4" id="KW-1185">Reference proteome</keyword>
<reference evidence="3 4" key="1">
    <citation type="journal article" date="2014" name="Int. J. Syst. Evol. Microbiol.">
        <title>Ramlibacter solisilvae sp. nov., isolated from forest soil, and emended description of the genus Ramlibacter.</title>
        <authorList>
            <person name="Lee H.J."/>
            <person name="Lee S.H."/>
            <person name="Lee S.S."/>
            <person name="Lee J.S."/>
            <person name="Kim Y."/>
            <person name="Kim S.C."/>
            <person name="Jeon C.O."/>
        </authorList>
    </citation>
    <scope>NUCLEOTIDE SEQUENCE [LARGE SCALE GENOMIC DNA]</scope>
    <source>
        <strain evidence="3 4">5-10</strain>
    </source>
</reference>
<dbReference type="OrthoDB" id="8912932at2"/>
<dbReference type="EMBL" id="CP010951">
    <property type="protein sequence ID" value="AMO23272.1"/>
    <property type="molecule type" value="Genomic_DNA"/>
</dbReference>
<feature type="chain" id="PRO_5007449859" evidence="2">
    <location>
        <begin position="18"/>
        <end position="113"/>
    </location>
</feature>
<evidence type="ECO:0000256" key="2">
    <source>
        <dbReference type="SAM" id="SignalP"/>
    </source>
</evidence>
<dbReference type="RefSeq" id="WP_061499103.1">
    <property type="nucleotide sequence ID" value="NZ_CP010951.1"/>
</dbReference>
<gene>
    <name evidence="3" type="ORF">UC35_10655</name>
</gene>
<evidence type="ECO:0000313" key="4">
    <source>
        <dbReference type="Proteomes" id="UP000070433"/>
    </source>
</evidence>
<name>A0A127JYT7_9BURK</name>
<dbReference type="Proteomes" id="UP000070433">
    <property type="component" value="Chromosome"/>
</dbReference>
<sequence>MRTAALLAALVAGGALAQTSDKPAAPEVGQPPVSDVGPAPAHERDSVGAVVMENSPVRAQRQVMMGAPPDGLVRVREVTNNSNRAQTQVDLARQREAEKMNLQLRGAGGQVVK</sequence>
<protein>
    <submittedName>
        <fullName evidence="3">Uncharacterized protein</fullName>
    </submittedName>
</protein>
<evidence type="ECO:0000256" key="1">
    <source>
        <dbReference type="SAM" id="MobiDB-lite"/>
    </source>
</evidence>
<feature type="region of interest" description="Disordered" evidence="1">
    <location>
        <begin position="17"/>
        <end position="42"/>
    </location>
</feature>
<accession>A0A127JYT7</accession>
<feature type="signal peptide" evidence="2">
    <location>
        <begin position="1"/>
        <end position="17"/>
    </location>
</feature>
<dbReference type="AlphaFoldDB" id="A0A127JYT7"/>
<evidence type="ECO:0000313" key="3">
    <source>
        <dbReference type="EMBL" id="AMO23272.1"/>
    </source>
</evidence>
<keyword evidence="2" id="KW-0732">Signal</keyword>
<organism evidence="3 4">
    <name type="scientific">Ramlibacter tataouinensis</name>
    <dbReference type="NCBI Taxonomy" id="94132"/>
    <lineage>
        <taxon>Bacteria</taxon>
        <taxon>Pseudomonadati</taxon>
        <taxon>Pseudomonadota</taxon>
        <taxon>Betaproteobacteria</taxon>
        <taxon>Burkholderiales</taxon>
        <taxon>Comamonadaceae</taxon>
        <taxon>Ramlibacter</taxon>
    </lineage>
</organism>
<proteinExistence type="predicted"/>